<organism evidence="2 3">
    <name type="scientific">Prorocentrum cordatum</name>
    <dbReference type="NCBI Taxonomy" id="2364126"/>
    <lineage>
        <taxon>Eukaryota</taxon>
        <taxon>Sar</taxon>
        <taxon>Alveolata</taxon>
        <taxon>Dinophyceae</taxon>
        <taxon>Prorocentrales</taxon>
        <taxon>Prorocentraceae</taxon>
        <taxon>Prorocentrum</taxon>
    </lineage>
</organism>
<sequence length="331" mass="36273">MLSWRSLCSCRRFFFRIRVLVFPGSVIFWRRSAEASYRVEMSKQFALHARRLQLFVQVAHSTGAAPAGISVEELLVSCVVLRRLACNFRTQERDQSRPGQARVKLLVLAVDAWLDAAAVRLGAAGPTAPLTDWLRRARGPLPVLAAMAEVRLAEETLASAQGCGERLEQLTSIFEDLQTPGGGCFDSADRLLREPPVGSLNQLRAQLLLSHAGRRCRLRTASGRRVDGIFVPCAHGKDARPPASAPCSPGPASSREDEPLKGYARNGLRGETSSPVVVWCNPNAGYYETMAFESSWLDFYLAQGCSVFLFNYSGFGRSEGRPTPKSLIADG</sequence>
<evidence type="ECO:0000313" key="2">
    <source>
        <dbReference type="EMBL" id="CAK0854577.1"/>
    </source>
</evidence>
<dbReference type="SUPFAM" id="SSF53474">
    <property type="entry name" value="alpha/beta-Hydrolases"/>
    <property type="match status" value="1"/>
</dbReference>
<accession>A0ABN9U6G5</accession>
<dbReference type="InterPro" id="IPR029058">
    <property type="entry name" value="AB_hydrolase_fold"/>
</dbReference>
<dbReference type="EMBL" id="CAUYUJ010015488">
    <property type="protein sequence ID" value="CAK0854577.1"/>
    <property type="molecule type" value="Genomic_DNA"/>
</dbReference>
<name>A0ABN9U6G5_9DINO</name>
<protein>
    <submittedName>
        <fullName evidence="2">Uncharacterized protein</fullName>
    </submittedName>
</protein>
<reference evidence="2" key="1">
    <citation type="submission" date="2023-10" db="EMBL/GenBank/DDBJ databases">
        <authorList>
            <person name="Chen Y."/>
            <person name="Shah S."/>
            <person name="Dougan E. K."/>
            <person name="Thang M."/>
            <person name="Chan C."/>
        </authorList>
    </citation>
    <scope>NUCLEOTIDE SEQUENCE [LARGE SCALE GENOMIC DNA]</scope>
</reference>
<evidence type="ECO:0000256" key="1">
    <source>
        <dbReference type="SAM" id="MobiDB-lite"/>
    </source>
</evidence>
<feature type="non-terminal residue" evidence="2">
    <location>
        <position position="331"/>
    </location>
</feature>
<proteinExistence type="predicted"/>
<feature type="compositionally biased region" description="Low complexity" evidence="1">
    <location>
        <begin position="241"/>
        <end position="253"/>
    </location>
</feature>
<comment type="caution">
    <text evidence="2">The sequence shown here is derived from an EMBL/GenBank/DDBJ whole genome shotgun (WGS) entry which is preliminary data.</text>
</comment>
<dbReference type="Proteomes" id="UP001189429">
    <property type="component" value="Unassembled WGS sequence"/>
</dbReference>
<feature type="region of interest" description="Disordered" evidence="1">
    <location>
        <begin position="237"/>
        <end position="267"/>
    </location>
</feature>
<evidence type="ECO:0000313" key="3">
    <source>
        <dbReference type="Proteomes" id="UP001189429"/>
    </source>
</evidence>
<dbReference type="Gene3D" id="3.40.50.1820">
    <property type="entry name" value="alpha/beta hydrolase"/>
    <property type="match status" value="1"/>
</dbReference>
<gene>
    <name evidence="2" type="ORF">PCOR1329_LOCUS45622</name>
</gene>
<keyword evidence="3" id="KW-1185">Reference proteome</keyword>